<dbReference type="InterPro" id="IPR029787">
    <property type="entry name" value="Nucleotide_cyclase"/>
</dbReference>
<sequence>MAGEDRSTHRPRPVRGVAWRDGAPVLGARRFRDRFDQRTLGTLIGQLGAVPLIVVALFTPDFLIPGGMWGLAGLTVYAVAVLVVTITAGTLTDRQFTVVTGGGMIGVVIAAALVADPGTSHLVLPFLAAGPALAALQSPARTVVGFVVAGSILGLVSVVDRAATIPGQVIGGGAIVIAIFVPAYLVYSLRMSLEAALARQSALSETDPLTRVLNRRGLVTRWDRLAGRSHPVPGLGRAIGFVEADIDFFKNLNDRLGHSAGDTVLIEVAQILQFVTGDRGLVARTGGEEFVIAYAAESAGAFAEFCDEVRHWVGTHTSVTVSIGAVYAPLPADWPRAQHRPAQAVIDELLRIADQEMYAAKRNGRNQVSLTWSDVLTGPAPEQRPGRSV</sequence>
<dbReference type="EMBL" id="CP045810">
    <property type="protein sequence ID" value="QHN38492.1"/>
    <property type="molecule type" value="Genomic_DNA"/>
</dbReference>
<dbReference type="RefSeq" id="WP_005188174.1">
    <property type="nucleotide sequence ID" value="NZ_CP045804.1"/>
</dbReference>
<dbReference type="InterPro" id="IPR043128">
    <property type="entry name" value="Rev_trsase/Diguanyl_cyclase"/>
</dbReference>
<dbReference type="AlphaFoldDB" id="A0A857LQ73"/>
<dbReference type="CDD" id="cd01949">
    <property type="entry name" value="GGDEF"/>
    <property type="match status" value="1"/>
</dbReference>
<organism evidence="1">
    <name type="scientific">Gordonia amarae</name>
    <dbReference type="NCBI Taxonomy" id="36821"/>
    <lineage>
        <taxon>Bacteria</taxon>
        <taxon>Bacillati</taxon>
        <taxon>Actinomycetota</taxon>
        <taxon>Actinomycetes</taxon>
        <taxon>Mycobacteriales</taxon>
        <taxon>Gordoniaceae</taxon>
        <taxon>Gordonia</taxon>
    </lineage>
</organism>
<dbReference type="GO" id="GO:0052621">
    <property type="term" value="F:diguanylate cyclase activity"/>
    <property type="evidence" value="ECO:0007669"/>
    <property type="project" value="TreeGrafter"/>
</dbReference>
<dbReference type="SMART" id="SM00267">
    <property type="entry name" value="GGDEF"/>
    <property type="match status" value="1"/>
</dbReference>
<dbReference type="InterPro" id="IPR050469">
    <property type="entry name" value="Diguanylate_Cyclase"/>
</dbReference>
<name>A0A857LQ73_9ACTN</name>
<protein>
    <submittedName>
        <fullName evidence="1">Diguanylate cyclase</fullName>
    </submittedName>
</protein>
<proteinExistence type="predicted"/>
<accession>A0A857LQ73</accession>
<evidence type="ECO:0000313" key="1">
    <source>
        <dbReference type="EMBL" id="QHN38492.1"/>
    </source>
</evidence>
<dbReference type="PANTHER" id="PTHR45138:SF9">
    <property type="entry name" value="DIGUANYLATE CYCLASE DGCM-RELATED"/>
    <property type="match status" value="1"/>
</dbReference>
<dbReference type="PROSITE" id="PS50887">
    <property type="entry name" value="GGDEF"/>
    <property type="match status" value="1"/>
</dbReference>
<dbReference type="Pfam" id="PF00990">
    <property type="entry name" value="GGDEF"/>
    <property type="match status" value="1"/>
</dbReference>
<dbReference type="InterPro" id="IPR000160">
    <property type="entry name" value="GGDEF_dom"/>
</dbReference>
<dbReference type="SUPFAM" id="SSF55073">
    <property type="entry name" value="Nucleotide cyclase"/>
    <property type="match status" value="1"/>
</dbReference>
<dbReference type="Gene3D" id="3.30.70.270">
    <property type="match status" value="1"/>
</dbReference>
<dbReference type="NCBIfam" id="TIGR00254">
    <property type="entry name" value="GGDEF"/>
    <property type="match status" value="1"/>
</dbReference>
<dbReference type="PANTHER" id="PTHR45138">
    <property type="entry name" value="REGULATORY COMPONENTS OF SENSORY TRANSDUCTION SYSTEM"/>
    <property type="match status" value="1"/>
</dbReference>
<gene>
    <name evidence="1" type="ORF">GII30_04235</name>
</gene>
<reference evidence="1" key="1">
    <citation type="journal article" date="2021" name="Nat. Microbiol.">
        <title>Cocultivation of an ultrasmall environmental parasitic bacterium with lytic ability against bacteria associated with wastewater foams.</title>
        <authorList>
            <person name="Batinovic S."/>
            <person name="Rose J.J.A."/>
            <person name="Ratcliffe J."/>
            <person name="Seviour R.J."/>
            <person name="Petrovski S."/>
        </authorList>
    </citation>
    <scope>NUCLEOTIDE SEQUENCE</scope>
    <source>
        <strain evidence="1">CON44</strain>
    </source>
</reference>